<gene>
    <name evidence="7" type="ORF">GCM10009807_20500</name>
</gene>
<accession>A0ABN2GT25</accession>
<dbReference type="Gene3D" id="3.30.70.360">
    <property type="match status" value="1"/>
</dbReference>
<keyword evidence="8" id="KW-1185">Reference proteome</keyword>
<keyword evidence="2" id="KW-0645">Protease</keyword>
<dbReference type="SUPFAM" id="SSF53187">
    <property type="entry name" value="Zn-dependent exopeptidases"/>
    <property type="match status" value="1"/>
</dbReference>
<dbReference type="SUPFAM" id="SSF55031">
    <property type="entry name" value="Bacterial exopeptidase dimerisation domain"/>
    <property type="match status" value="1"/>
</dbReference>
<keyword evidence="3" id="KW-0479">Metal-binding</keyword>
<evidence type="ECO:0000313" key="7">
    <source>
        <dbReference type="EMBL" id="GAA1676383.1"/>
    </source>
</evidence>
<dbReference type="RefSeq" id="WP_344054207.1">
    <property type="nucleotide sequence ID" value="NZ_BAAAPK010000001.1"/>
</dbReference>
<evidence type="ECO:0000259" key="6">
    <source>
        <dbReference type="Pfam" id="PF07687"/>
    </source>
</evidence>
<sequence length="447" mass="47912">MTDLPVSVRTGAPERLSRMIQLPTVSAEIDSRGTAPFENFVALLADLYPLVHERLELERITEFGLLFRWAGVSASAAPVVLMAHYDVVPVDGSDDWTHPPFAGAIENGWVHGRGALDDKGPLLVILEAVENLLEADFTPPRDVYLSFGGNEETYGAAAVAAATTLRERGIVPWLVVDEGGAVVDAPLPFAVGDAAMVGVAEKGVLTLHLSTRGEGGHASAPPSVTAVGRIARAIDRLEPGTFRARTPPAITRMLSVFADRARGRDQTILRTLATFPRLTARIFTTLGGEPAALVRTTVAATMQEGGTAANVLPSQASATLNLRIALGETVAGTVRRVTRRIRDPLVQVTVLESSEPSPESPTDNDQFALIAAALAASYPDAATVPYVMMAATDSRHFHRFAPAVYRFAPLRMTGAQRASIHGVDERVEIASLERGELFHRTLLQRLQ</sequence>
<name>A0ABN2GT25_9MICO</name>
<keyword evidence="5" id="KW-0862">Zinc</keyword>
<evidence type="ECO:0000256" key="3">
    <source>
        <dbReference type="ARBA" id="ARBA00022723"/>
    </source>
</evidence>
<dbReference type="PANTHER" id="PTHR45962:SF1">
    <property type="entry name" value="N-FATTY-ACYL-AMINO ACID SYNTHASE_HYDROLASE PM20D1"/>
    <property type="match status" value="1"/>
</dbReference>
<reference evidence="7 8" key="1">
    <citation type="journal article" date="2019" name="Int. J. Syst. Evol. Microbiol.">
        <title>The Global Catalogue of Microorganisms (GCM) 10K type strain sequencing project: providing services to taxonomists for standard genome sequencing and annotation.</title>
        <authorList>
            <consortium name="The Broad Institute Genomics Platform"/>
            <consortium name="The Broad Institute Genome Sequencing Center for Infectious Disease"/>
            <person name="Wu L."/>
            <person name="Ma J."/>
        </authorList>
    </citation>
    <scope>NUCLEOTIDE SEQUENCE [LARGE SCALE GENOMIC DNA]</scope>
    <source>
        <strain evidence="7 8">JCM 15575</strain>
    </source>
</reference>
<dbReference type="Gene3D" id="3.40.630.10">
    <property type="entry name" value="Zn peptidases"/>
    <property type="match status" value="1"/>
</dbReference>
<keyword evidence="4" id="KW-0378">Hydrolase</keyword>
<dbReference type="PANTHER" id="PTHR45962">
    <property type="entry name" value="N-FATTY-ACYL-AMINO ACID SYNTHASE/HYDROLASE PM20D1"/>
    <property type="match status" value="1"/>
</dbReference>
<comment type="similarity">
    <text evidence="1">Belongs to the peptidase M20A family.</text>
</comment>
<feature type="domain" description="Peptidase M20 dimerisation" evidence="6">
    <location>
        <begin position="199"/>
        <end position="347"/>
    </location>
</feature>
<organism evidence="7 8">
    <name type="scientific">Microbacterium lacus</name>
    <dbReference type="NCBI Taxonomy" id="415217"/>
    <lineage>
        <taxon>Bacteria</taxon>
        <taxon>Bacillati</taxon>
        <taxon>Actinomycetota</taxon>
        <taxon>Actinomycetes</taxon>
        <taxon>Micrococcales</taxon>
        <taxon>Microbacteriaceae</taxon>
        <taxon>Microbacterium</taxon>
    </lineage>
</organism>
<evidence type="ECO:0000313" key="8">
    <source>
        <dbReference type="Proteomes" id="UP001500596"/>
    </source>
</evidence>
<dbReference type="Pfam" id="PF07687">
    <property type="entry name" value="M20_dimer"/>
    <property type="match status" value="1"/>
</dbReference>
<dbReference type="Gene3D" id="1.10.150.900">
    <property type="match status" value="1"/>
</dbReference>
<dbReference type="InterPro" id="IPR047177">
    <property type="entry name" value="Pept_M20A"/>
</dbReference>
<dbReference type="Pfam" id="PF01546">
    <property type="entry name" value="Peptidase_M20"/>
    <property type="match status" value="1"/>
</dbReference>
<dbReference type="EMBL" id="BAAAPK010000001">
    <property type="protein sequence ID" value="GAA1676383.1"/>
    <property type="molecule type" value="Genomic_DNA"/>
</dbReference>
<evidence type="ECO:0000256" key="1">
    <source>
        <dbReference type="ARBA" id="ARBA00006247"/>
    </source>
</evidence>
<dbReference type="InterPro" id="IPR011650">
    <property type="entry name" value="Peptidase_M20_dimer"/>
</dbReference>
<dbReference type="InterPro" id="IPR002933">
    <property type="entry name" value="Peptidase_M20"/>
</dbReference>
<comment type="caution">
    <text evidence="7">The sequence shown here is derived from an EMBL/GenBank/DDBJ whole genome shotgun (WGS) entry which is preliminary data.</text>
</comment>
<evidence type="ECO:0000256" key="5">
    <source>
        <dbReference type="ARBA" id="ARBA00022833"/>
    </source>
</evidence>
<evidence type="ECO:0000256" key="2">
    <source>
        <dbReference type="ARBA" id="ARBA00022670"/>
    </source>
</evidence>
<protein>
    <submittedName>
        <fullName evidence="7">M20 family peptidase</fullName>
    </submittedName>
</protein>
<proteinExistence type="inferred from homology"/>
<dbReference type="Proteomes" id="UP001500596">
    <property type="component" value="Unassembled WGS sequence"/>
</dbReference>
<evidence type="ECO:0000256" key="4">
    <source>
        <dbReference type="ARBA" id="ARBA00022801"/>
    </source>
</evidence>
<dbReference type="InterPro" id="IPR036264">
    <property type="entry name" value="Bact_exopeptidase_dim_dom"/>
</dbReference>